<dbReference type="InterPro" id="IPR052923">
    <property type="entry name" value="UPF0718"/>
</dbReference>
<feature type="transmembrane region" description="Helical" evidence="7">
    <location>
        <begin position="388"/>
        <end position="408"/>
    </location>
</feature>
<dbReference type="InterPro" id="IPR005524">
    <property type="entry name" value="DUF318"/>
</dbReference>
<feature type="transmembrane region" description="Helical" evidence="7">
    <location>
        <begin position="277"/>
        <end position="297"/>
    </location>
</feature>
<comment type="subcellular location">
    <subcellularLocation>
        <location evidence="1">Cell membrane</location>
        <topology evidence="1">Multi-pass membrane protein</topology>
    </subcellularLocation>
</comment>
<dbReference type="PANTHER" id="PTHR34184:SF4">
    <property type="entry name" value="UPF0718 PROTEIN YCGR"/>
    <property type="match status" value="1"/>
</dbReference>
<evidence type="ECO:0000256" key="2">
    <source>
        <dbReference type="ARBA" id="ARBA00006386"/>
    </source>
</evidence>
<keyword evidence="5 7" id="KW-1133">Transmembrane helix</keyword>
<dbReference type="PANTHER" id="PTHR34184">
    <property type="entry name" value="UPF0718 PROTEIN YCGR"/>
    <property type="match status" value="1"/>
</dbReference>
<organism evidence="8 9">
    <name type="scientific">Gimesia aquarii</name>
    <dbReference type="NCBI Taxonomy" id="2527964"/>
    <lineage>
        <taxon>Bacteria</taxon>
        <taxon>Pseudomonadati</taxon>
        <taxon>Planctomycetota</taxon>
        <taxon>Planctomycetia</taxon>
        <taxon>Planctomycetales</taxon>
        <taxon>Planctomycetaceae</taxon>
        <taxon>Gimesia</taxon>
    </lineage>
</organism>
<keyword evidence="3" id="KW-1003">Cell membrane</keyword>
<feature type="transmembrane region" description="Helical" evidence="7">
    <location>
        <begin position="249"/>
        <end position="270"/>
    </location>
</feature>
<evidence type="ECO:0000313" key="8">
    <source>
        <dbReference type="EMBL" id="QDT97771.1"/>
    </source>
</evidence>
<evidence type="ECO:0000313" key="9">
    <source>
        <dbReference type="Proteomes" id="UP000318704"/>
    </source>
</evidence>
<evidence type="ECO:0000256" key="1">
    <source>
        <dbReference type="ARBA" id="ARBA00004651"/>
    </source>
</evidence>
<evidence type="ECO:0000256" key="7">
    <source>
        <dbReference type="SAM" id="Phobius"/>
    </source>
</evidence>
<evidence type="ECO:0000256" key="6">
    <source>
        <dbReference type="ARBA" id="ARBA00023136"/>
    </source>
</evidence>
<evidence type="ECO:0000256" key="4">
    <source>
        <dbReference type="ARBA" id="ARBA00022692"/>
    </source>
</evidence>
<protein>
    <submittedName>
        <fullName evidence="8">Putative permease</fullName>
    </submittedName>
</protein>
<sequence>MFVEVPTFEALIVTFIVTAIRTILEASPTILGGVVVAAWLRTRATPERVKVIFRGDGIQGVVRTVLVAMTVPVCSIGVLPVLRELRRLGLPTSKLITLGLVAPLLNPISLLYGLTVLSVTQFLMIVSVTWVLAIIISDVSSRFAVSSEITAEEPPAGLTGATRLRNLLIASGRIVTGWPMVDLLIVIIVSWLITAFIPSGSFVAIADNSNRGGPLIASLLAFPQYVGPARGIIQCAAVERVGLSVPTGLAIYVFGVGLGAANIFLLTRWYSLRRVMAVAISMFLLVCMVAYTSTVALRSSTATVEETTGLDSLTRPEFATIDKIGEAVSASLWFKDPLMLVGTLALWILVPVGIFIRIAKIGYRNDDPETVSSANTGRMSKAVPASQLGAIAICGMAIFFCLFTYIFVPSPSECLEEMQTLQIDTNIALRSGNVSEALDRIAALDSLAAKLPISSAVYLSFPTPSQRQATRDLRLVLFSTRAFLRDGDVDSAKKKIPDLMRQLSATKETFAGSSS</sequence>
<dbReference type="AlphaFoldDB" id="A0A517VXP7"/>
<dbReference type="Pfam" id="PF03773">
    <property type="entry name" value="ArsP_1"/>
    <property type="match status" value="1"/>
</dbReference>
<keyword evidence="4 7" id="KW-0812">Transmembrane</keyword>
<proteinExistence type="inferred from homology"/>
<feature type="transmembrane region" description="Helical" evidence="7">
    <location>
        <begin position="61"/>
        <end position="82"/>
    </location>
</feature>
<feature type="transmembrane region" description="Helical" evidence="7">
    <location>
        <begin position="12"/>
        <end position="40"/>
    </location>
</feature>
<dbReference type="Proteomes" id="UP000318704">
    <property type="component" value="Chromosome"/>
</dbReference>
<dbReference type="RefSeq" id="WP_144986067.1">
    <property type="nucleotide sequence ID" value="NZ_CP037920.1"/>
</dbReference>
<reference evidence="8 9" key="1">
    <citation type="submission" date="2019-03" db="EMBL/GenBank/DDBJ databases">
        <title>Deep-cultivation of Planctomycetes and their phenomic and genomic characterization uncovers novel biology.</title>
        <authorList>
            <person name="Wiegand S."/>
            <person name="Jogler M."/>
            <person name="Boedeker C."/>
            <person name="Pinto D."/>
            <person name="Vollmers J."/>
            <person name="Rivas-Marin E."/>
            <person name="Kohn T."/>
            <person name="Peeters S.H."/>
            <person name="Heuer A."/>
            <person name="Rast P."/>
            <person name="Oberbeckmann S."/>
            <person name="Bunk B."/>
            <person name="Jeske O."/>
            <person name="Meyerdierks A."/>
            <person name="Storesund J.E."/>
            <person name="Kallscheuer N."/>
            <person name="Luecker S."/>
            <person name="Lage O.M."/>
            <person name="Pohl T."/>
            <person name="Merkel B.J."/>
            <person name="Hornburger P."/>
            <person name="Mueller R.-W."/>
            <person name="Bruemmer F."/>
            <person name="Labrenz M."/>
            <person name="Spormann A.M."/>
            <person name="Op den Camp H."/>
            <person name="Overmann J."/>
            <person name="Amann R."/>
            <person name="Jetten M.S.M."/>
            <person name="Mascher T."/>
            <person name="Medema M.H."/>
            <person name="Devos D.P."/>
            <person name="Kaster A.-K."/>
            <person name="Ovreas L."/>
            <person name="Rohde M."/>
            <person name="Galperin M.Y."/>
            <person name="Jogler C."/>
        </authorList>
    </citation>
    <scope>NUCLEOTIDE SEQUENCE [LARGE SCALE GENOMIC DNA]</scope>
    <source>
        <strain evidence="8 9">V144</strain>
    </source>
</reference>
<dbReference type="EMBL" id="CP037920">
    <property type="protein sequence ID" value="QDT97771.1"/>
    <property type="molecule type" value="Genomic_DNA"/>
</dbReference>
<feature type="transmembrane region" description="Helical" evidence="7">
    <location>
        <begin position="338"/>
        <end position="356"/>
    </location>
</feature>
<keyword evidence="6 7" id="KW-0472">Membrane</keyword>
<accession>A0A517VXP7</accession>
<comment type="similarity">
    <text evidence="2">Belongs to the UPF0718 family.</text>
</comment>
<evidence type="ECO:0000256" key="3">
    <source>
        <dbReference type="ARBA" id="ARBA00022475"/>
    </source>
</evidence>
<evidence type="ECO:0000256" key="5">
    <source>
        <dbReference type="ARBA" id="ARBA00022989"/>
    </source>
</evidence>
<feature type="transmembrane region" description="Helical" evidence="7">
    <location>
        <begin position="110"/>
        <end position="136"/>
    </location>
</feature>
<dbReference type="KEGG" id="gaw:V144x_32530"/>
<dbReference type="GO" id="GO:0005886">
    <property type="term" value="C:plasma membrane"/>
    <property type="evidence" value="ECO:0007669"/>
    <property type="project" value="UniProtKB-SubCell"/>
</dbReference>
<gene>
    <name evidence="8" type="ORF">V144x_32530</name>
</gene>
<feature type="transmembrane region" description="Helical" evidence="7">
    <location>
        <begin position="183"/>
        <end position="205"/>
    </location>
</feature>
<name>A0A517VXP7_9PLAN</name>